<evidence type="ECO:0000313" key="1">
    <source>
        <dbReference type="EMBL" id="CAA9339778.1"/>
    </source>
</evidence>
<reference evidence="1" key="1">
    <citation type="submission" date="2020-02" db="EMBL/GenBank/DDBJ databases">
        <authorList>
            <person name="Meier V. D."/>
        </authorList>
    </citation>
    <scope>NUCLEOTIDE SEQUENCE</scope>
    <source>
        <strain evidence="1">AVDCRST_MAG56</strain>
    </source>
</reference>
<organism evidence="1">
    <name type="scientific">uncultured Cytophagales bacterium</name>
    <dbReference type="NCBI Taxonomy" id="158755"/>
    <lineage>
        <taxon>Bacteria</taxon>
        <taxon>Pseudomonadati</taxon>
        <taxon>Bacteroidota</taxon>
        <taxon>Sphingobacteriia</taxon>
        <taxon>Sphingobacteriales</taxon>
        <taxon>environmental samples</taxon>
    </lineage>
</organism>
<dbReference type="AlphaFoldDB" id="A0A6J4LR44"/>
<accession>A0A6J4LR44</accession>
<feature type="non-terminal residue" evidence="1">
    <location>
        <position position="40"/>
    </location>
</feature>
<name>A0A6J4LR44_9SPHI</name>
<protein>
    <submittedName>
        <fullName evidence="1">Uncharacterized protein</fullName>
    </submittedName>
</protein>
<proteinExistence type="predicted"/>
<feature type="non-terminal residue" evidence="1">
    <location>
        <position position="1"/>
    </location>
</feature>
<gene>
    <name evidence="1" type="ORF">AVDCRST_MAG56-7855</name>
</gene>
<sequence>AAGGSLRTTPFFRAKLGFAFPVQPVQKGAAWSRQPDAGLV</sequence>
<dbReference type="EMBL" id="CADCTQ010000656">
    <property type="protein sequence ID" value="CAA9339778.1"/>
    <property type="molecule type" value="Genomic_DNA"/>
</dbReference>